<reference evidence="1" key="2">
    <citation type="journal article" date="2015" name="Data Brief">
        <title>Shoot transcriptome of the giant reed, Arundo donax.</title>
        <authorList>
            <person name="Barrero R.A."/>
            <person name="Guerrero F.D."/>
            <person name="Moolhuijzen P."/>
            <person name="Goolsby J.A."/>
            <person name="Tidwell J."/>
            <person name="Bellgard S.E."/>
            <person name="Bellgard M.I."/>
        </authorList>
    </citation>
    <scope>NUCLEOTIDE SEQUENCE</scope>
    <source>
        <tissue evidence="1">Shoot tissue taken approximately 20 cm above the soil surface</tissue>
    </source>
</reference>
<evidence type="ECO:0000313" key="1">
    <source>
        <dbReference type="EMBL" id="JAE11155.1"/>
    </source>
</evidence>
<reference evidence="1" key="1">
    <citation type="submission" date="2014-09" db="EMBL/GenBank/DDBJ databases">
        <authorList>
            <person name="Magalhaes I.L.F."/>
            <person name="Oliveira U."/>
            <person name="Santos F.R."/>
            <person name="Vidigal T.H.D.A."/>
            <person name="Brescovit A.D."/>
            <person name="Santos A.J."/>
        </authorList>
    </citation>
    <scope>NUCLEOTIDE SEQUENCE</scope>
    <source>
        <tissue evidence="1">Shoot tissue taken approximately 20 cm above the soil surface</tissue>
    </source>
</reference>
<proteinExistence type="predicted"/>
<sequence length="8" mass="948">MLCRGLKK</sequence>
<dbReference type="EMBL" id="GBRH01186741">
    <property type="protein sequence ID" value="JAE11155.1"/>
    <property type="molecule type" value="Transcribed_RNA"/>
</dbReference>
<name>A0A0A9FDS8_ARUDO</name>
<organism evidence="1">
    <name type="scientific">Arundo donax</name>
    <name type="common">Giant reed</name>
    <name type="synonym">Donax arundinaceus</name>
    <dbReference type="NCBI Taxonomy" id="35708"/>
    <lineage>
        <taxon>Eukaryota</taxon>
        <taxon>Viridiplantae</taxon>
        <taxon>Streptophyta</taxon>
        <taxon>Embryophyta</taxon>
        <taxon>Tracheophyta</taxon>
        <taxon>Spermatophyta</taxon>
        <taxon>Magnoliopsida</taxon>
        <taxon>Liliopsida</taxon>
        <taxon>Poales</taxon>
        <taxon>Poaceae</taxon>
        <taxon>PACMAD clade</taxon>
        <taxon>Arundinoideae</taxon>
        <taxon>Arundineae</taxon>
        <taxon>Arundo</taxon>
    </lineage>
</organism>
<accession>A0A0A9FDS8</accession>
<protein>
    <submittedName>
        <fullName evidence="1">Uncharacterized protein</fullName>
    </submittedName>
</protein>